<dbReference type="InterPro" id="IPR005064">
    <property type="entry name" value="BUG"/>
</dbReference>
<accession>A0ABV7BPU1</accession>
<dbReference type="CDD" id="cd13578">
    <property type="entry name" value="PBP2_Bug27"/>
    <property type="match status" value="1"/>
</dbReference>
<keyword evidence="2" id="KW-0732">Signal</keyword>
<feature type="signal peptide" evidence="2">
    <location>
        <begin position="1"/>
        <end position="27"/>
    </location>
</feature>
<dbReference type="RefSeq" id="WP_216835195.1">
    <property type="nucleotide sequence ID" value="NZ_JAFNJS010000001.1"/>
</dbReference>
<feature type="chain" id="PRO_5046084200" evidence="2">
    <location>
        <begin position="28"/>
        <end position="326"/>
    </location>
</feature>
<comment type="caution">
    <text evidence="3">The sequence shown here is derived from an EMBL/GenBank/DDBJ whole genome shotgun (WGS) entry which is preliminary data.</text>
</comment>
<name>A0ABV7BPU1_9PROT</name>
<reference evidence="4" key="1">
    <citation type="journal article" date="2019" name="Int. J. Syst. Evol. Microbiol.">
        <title>The Global Catalogue of Microorganisms (GCM) 10K type strain sequencing project: providing services to taxonomists for standard genome sequencing and annotation.</title>
        <authorList>
            <consortium name="The Broad Institute Genomics Platform"/>
            <consortium name="The Broad Institute Genome Sequencing Center for Infectious Disease"/>
            <person name="Wu L."/>
            <person name="Ma J."/>
        </authorList>
    </citation>
    <scope>NUCLEOTIDE SEQUENCE [LARGE SCALE GENOMIC DNA]</scope>
    <source>
        <strain evidence="4">CGMCC 1.16855</strain>
    </source>
</reference>
<evidence type="ECO:0000256" key="1">
    <source>
        <dbReference type="ARBA" id="ARBA00006987"/>
    </source>
</evidence>
<evidence type="ECO:0000313" key="4">
    <source>
        <dbReference type="Proteomes" id="UP001595420"/>
    </source>
</evidence>
<dbReference type="EMBL" id="JBHRSB010000001">
    <property type="protein sequence ID" value="MFC2999288.1"/>
    <property type="molecule type" value="Genomic_DNA"/>
</dbReference>
<dbReference type="Proteomes" id="UP001595420">
    <property type="component" value="Unassembled WGS sequence"/>
</dbReference>
<dbReference type="PANTHER" id="PTHR42928:SF5">
    <property type="entry name" value="BLR1237 PROTEIN"/>
    <property type="match status" value="1"/>
</dbReference>
<proteinExistence type="inferred from homology"/>
<organism evidence="3 4">
    <name type="scientific">Falsiroseomonas tokyonensis</name>
    <dbReference type="NCBI Taxonomy" id="430521"/>
    <lineage>
        <taxon>Bacteria</taxon>
        <taxon>Pseudomonadati</taxon>
        <taxon>Pseudomonadota</taxon>
        <taxon>Alphaproteobacteria</taxon>
        <taxon>Acetobacterales</taxon>
        <taxon>Roseomonadaceae</taxon>
        <taxon>Falsiroseomonas</taxon>
    </lineage>
</organism>
<evidence type="ECO:0000256" key="2">
    <source>
        <dbReference type="SAM" id="SignalP"/>
    </source>
</evidence>
<protein>
    <submittedName>
        <fullName evidence="3">Bug family tripartite tricarboxylate transporter substrate binding protein</fullName>
    </submittedName>
</protein>
<comment type="similarity">
    <text evidence="1">Belongs to the UPF0065 (bug) family.</text>
</comment>
<sequence>MPIATITRRGLLAAGGSLGLLSSRARAADYPNQPIRLIVPFPPGGTVDVTARLVMGKVAELLGSAVIIDSAPGAGGNVGTQRVARATPDGYTLLFTAPNHTINPSLTPNSGFEPERDFAPISLVAQIAELLIAPRSAPFATFAEFVAYARANPGKLTYSSAGIGSHPHVTMELMLRRLGLEVLHVPYRGAAPAFTDLVAGRVQLKLDSLATSAASLAEGSIRALAIASRERSPKLPDVPTIAEMGLPGFEGILWMGVVAPTGTPPEAIATLSRALMAAARDPEVMARLDRAGVEPVGNTPEDFRALIAREIPLWRQVIRDANIRAE</sequence>
<dbReference type="PIRSF" id="PIRSF017082">
    <property type="entry name" value="YflP"/>
    <property type="match status" value="1"/>
</dbReference>
<gene>
    <name evidence="3" type="ORF">ACFOD3_05235</name>
</gene>
<dbReference type="PANTHER" id="PTHR42928">
    <property type="entry name" value="TRICARBOXYLATE-BINDING PROTEIN"/>
    <property type="match status" value="1"/>
</dbReference>
<keyword evidence="4" id="KW-1185">Reference proteome</keyword>
<evidence type="ECO:0000313" key="3">
    <source>
        <dbReference type="EMBL" id="MFC2999288.1"/>
    </source>
</evidence>
<dbReference type="Pfam" id="PF03401">
    <property type="entry name" value="TctC"/>
    <property type="match status" value="1"/>
</dbReference>